<feature type="compositionally biased region" description="Polar residues" evidence="9">
    <location>
        <begin position="452"/>
        <end position="473"/>
    </location>
</feature>
<protein>
    <recommendedName>
        <fullName evidence="10">HSF-type DNA-binding domain-containing protein</fullName>
    </recommendedName>
</protein>
<dbReference type="InterPro" id="IPR036388">
    <property type="entry name" value="WH-like_DNA-bd_sf"/>
</dbReference>
<feature type="compositionally biased region" description="Polar residues" evidence="9">
    <location>
        <begin position="33"/>
        <end position="45"/>
    </location>
</feature>
<evidence type="ECO:0000256" key="3">
    <source>
        <dbReference type="ARBA" id="ARBA00023015"/>
    </source>
</evidence>
<comment type="similarity">
    <text evidence="2 8">Belongs to the HSF family.</text>
</comment>
<proteinExistence type="inferred from homology"/>
<feature type="compositionally biased region" description="Basic and acidic residues" evidence="9">
    <location>
        <begin position="46"/>
        <end position="71"/>
    </location>
</feature>
<feature type="compositionally biased region" description="Polar residues" evidence="9">
    <location>
        <begin position="72"/>
        <end position="94"/>
    </location>
</feature>
<dbReference type="EMBL" id="RSCE01000001">
    <property type="protein sequence ID" value="RSH87708.1"/>
    <property type="molecule type" value="Genomic_DNA"/>
</dbReference>
<keyword evidence="12" id="KW-1185">Reference proteome</keyword>
<dbReference type="InterPro" id="IPR036390">
    <property type="entry name" value="WH_DNA-bd_sf"/>
</dbReference>
<accession>A0A427Y9C9</accession>
<feature type="compositionally biased region" description="Basic and acidic residues" evidence="9">
    <location>
        <begin position="482"/>
        <end position="531"/>
    </location>
</feature>
<comment type="subcellular location">
    <subcellularLocation>
        <location evidence="1">Nucleus</location>
    </subcellularLocation>
</comment>
<name>A0A427Y9C9_9TREE</name>
<dbReference type="GeneID" id="39584767"/>
<comment type="subunit">
    <text evidence="7">Homotrimer. Homotrimerization increases the affinity of HSF1 to DNA. Interacts with transcriptional coregulator SSA1 on chromatin.</text>
</comment>
<evidence type="ECO:0000256" key="8">
    <source>
        <dbReference type="RuleBase" id="RU004020"/>
    </source>
</evidence>
<keyword evidence="5" id="KW-0804">Transcription</keyword>
<feature type="compositionally biased region" description="Pro residues" evidence="9">
    <location>
        <begin position="252"/>
        <end position="262"/>
    </location>
</feature>
<keyword evidence="3" id="KW-0805">Transcription regulation</keyword>
<feature type="compositionally biased region" description="Basic and acidic residues" evidence="9">
    <location>
        <begin position="8"/>
        <end position="18"/>
    </location>
</feature>
<evidence type="ECO:0000256" key="9">
    <source>
        <dbReference type="SAM" id="MobiDB-lite"/>
    </source>
</evidence>
<keyword evidence="6" id="KW-0539">Nucleus</keyword>
<evidence type="ECO:0000256" key="7">
    <source>
        <dbReference type="ARBA" id="ARBA00062171"/>
    </source>
</evidence>
<evidence type="ECO:0000256" key="2">
    <source>
        <dbReference type="ARBA" id="ARBA00006403"/>
    </source>
</evidence>
<feature type="domain" description="HSF-type DNA-binding" evidence="10">
    <location>
        <begin position="102"/>
        <end position="206"/>
    </location>
</feature>
<feature type="region of interest" description="Disordered" evidence="9">
    <location>
        <begin position="196"/>
        <end position="324"/>
    </location>
</feature>
<reference evidence="11 12" key="1">
    <citation type="submission" date="2018-11" db="EMBL/GenBank/DDBJ databases">
        <title>Genome sequence of Apiotrichum porosum DSM 27194.</title>
        <authorList>
            <person name="Aliyu H."/>
            <person name="Gorte O."/>
            <person name="Ochsenreither K."/>
        </authorList>
    </citation>
    <scope>NUCLEOTIDE SEQUENCE [LARGE SCALE GENOMIC DNA]</scope>
    <source>
        <strain evidence="11 12">DSM 27194</strain>
    </source>
</reference>
<dbReference type="Pfam" id="PF00447">
    <property type="entry name" value="HSF_DNA-bind"/>
    <property type="match status" value="1"/>
</dbReference>
<feature type="compositionally biased region" description="Pro residues" evidence="9">
    <location>
        <begin position="305"/>
        <end position="315"/>
    </location>
</feature>
<dbReference type="PANTHER" id="PTHR10015:SF427">
    <property type="entry name" value="HEAT SHOCK FACTOR PROTEIN"/>
    <property type="match status" value="1"/>
</dbReference>
<dbReference type="PRINTS" id="PR00056">
    <property type="entry name" value="HSFDOMAIN"/>
</dbReference>
<sequence length="549" mass="62529">MSSPESSSSHRDDHDSRTARGSVPPRHPEASGSVRTRPTWQTEGPSDQHRDSHWQREHRDPRDHREQRESMRPSSANPSRAITPTGGFSSSSNAIVQPPIKTQAAFVGKLYSMLEDEKIAKSGLLYWSGDGSSFVCPNPTEFSKEVLPNYFKHNNWQSFVRQLNMYSFNKVSDLYSTANSDPQAWEFRHPLFRRGEPHLLPSIKRKSTRPSNQDGPANDEDARPPNWQQQPPVQPQYRGSPGRDYPNHPNYYPAPPPPPPVGRPDSRHHYDAPRSPPPPPHTIAHDPSHPPAGPIYQDNSRSEPPYYPHPPPSRPSPVESLGASVASLQDQVQSLWGQLHAERQSNMQINLEMAHSMLRMTDWLTDASKDLRLPYDHLMHQRSDLISRIEAINASDRARTYASGPPHDDRRGMSYEPPNRSIHSAMHDPRQVYTSHHQPSPPQSRMPDRVRPSTSDTTAMSGYSGSPRTYPSSRQPPPTSDFRFRPPPLDDRLPPRERERERDRDRDRERPRPLSRRETDPLPPHTPDDRPSSSMDINAPKTSIRNLLH</sequence>
<dbReference type="AlphaFoldDB" id="A0A427Y9C9"/>
<dbReference type="GO" id="GO:0043565">
    <property type="term" value="F:sequence-specific DNA binding"/>
    <property type="evidence" value="ECO:0007669"/>
    <property type="project" value="InterPro"/>
</dbReference>
<evidence type="ECO:0000313" key="11">
    <source>
        <dbReference type="EMBL" id="RSH87708.1"/>
    </source>
</evidence>
<feature type="compositionally biased region" description="Polar residues" evidence="9">
    <location>
        <begin position="532"/>
        <end position="549"/>
    </location>
</feature>
<dbReference type="RefSeq" id="XP_028479916.1">
    <property type="nucleotide sequence ID" value="XM_028616059.1"/>
</dbReference>
<dbReference type="InterPro" id="IPR000232">
    <property type="entry name" value="HSF_DNA-bd"/>
</dbReference>
<evidence type="ECO:0000256" key="5">
    <source>
        <dbReference type="ARBA" id="ARBA00023163"/>
    </source>
</evidence>
<comment type="caution">
    <text evidence="11">The sequence shown here is derived from an EMBL/GenBank/DDBJ whole genome shotgun (WGS) entry which is preliminary data.</text>
</comment>
<evidence type="ECO:0000256" key="6">
    <source>
        <dbReference type="ARBA" id="ARBA00023242"/>
    </source>
</evidence>
<keyword evidence="4" id="KW-0238">DNA-binding</keyword>
<dbReference type="Gene3D" id="1.10.10.10">
    <property type="entry name" value="Winged helix-like DNA-binding domain superfamily/Winged helix DNA-binding domain"/>
    <property type="match status" value="1"/>
</dbReference>
<evidence type="ECO:0000313" key="12">
    <source>
        <dbReference type="Proteomes" id="UP000279236"/>
    </source>
</evidence>
<feature type="region of interest" description="Disordered" evidence="9">
    <location>
        <begin position="397"/>
        <end position="549"/>
    </location>
</feature>
<dbReference type="Proteomes" id="UP000279236">
    <property type="component" value="Unassembled WGS sequence"/>
</dbReference>
<dbReference type="SUPFAM" id="SSF46785">
    <property type="entry name" value="Winged helix' DNA-binding domain"/>
    <property type="match status" value="1"/>
</dbReference>
<dbReference type="SMART" id="SM00415">
    <property type="entry name" value="HSF"/>
    <property type="match status" value="1"/>
</dbReference>
<evidence type="ECO:0000256" key="4">
    <source>
        <dbReference type="ARBA" id="ARBA00023125"/>
    </source>
</evidence>
<gene>
    <name evidence="11" type="ORF">EHS24_000224</name>
</gene>
<dbReference type="OrthoDB" id="60033at2759"/>
<feature type="region of interest" description="Disordered" evidence="9">
    <location>
        <begin position="1"/>
        <end position="94"/>
    </location>
</feature>
<evidence type="ECO:0000259" key="10">
    <source>
        <dbReference type="SMART" id="SM00415"/>
    </source>
</evidence>
<dbReference type="PANTHER" id="PTHR10015">
    <property type="entry name" value="HEAT SHOCK TRANSCRIPTION FACTOR"/>
    <property type="match status" value="1"/>
</dbReference>
<dbReference type="STRING" id="105984.A0A427Y9C9"/>
<dbReference type="GO" id="GO:0003700">
    <property type="term" value="F:DNA-binding transcription factor activity"/>
    <property type="evidence" value="ECO:0007669"/>
    <property type="project" value="InterPro"/>
</dbReference>
<evidence type="ECO:0000256" key="1">
    <source>
        <dbReference type="ARBA" id="ARBA00004123"/>
    </source>
</evidence>
<dbReference type="FunFam" id="1.10.10.10:FF:000027">
    <property type="entry name" value="Heat shock transcription factor 1"/>
    <property type="match status" value="1"/>
</dbReference>
<dbReference type="GO" id="GO:0005634">
    <property type="term" value="C:nucleus"/>
    <property type="evidence" value="ECO:0007669"/>
    <property type="project" value="UniProtKB-SubCell"/>
</dbReference>
<organism evidence="11 12">
    <name type="scientific">Apiotrichum porosum</name>
    <dbReference type="NCBI Taxonomy" id="105984"/>
    <lineage>
        <taxon>Eukaryota</taxon>
        <taxon>Fungi</taxon>
        <taxon>Dikarya</taxon>
        <taxon>Basidiomycota</taxon>
        <taxon>Agaricomycotina</taxon>
        <taxon>Tremellomycetes</taxon>
        <taxon>Trichosporonales</taxon>
        <taxon>Trichosporonaceae</taxon>
        <taxon>Apiotrichum</taxon>
    </lineage>
</organism>